<dbReference type="AlphaFoldDB" id="A0A930UR47"/>
<accession>A0A930UR47</accession>
<comment type="caution">
    <text evidence="1">The sequence shown here is derived from an EMBL/GenBank/DDBJ whole genome shotgun (WGS) entry which is preliminary data.</text>
</comment>
<sequence length="83" mass="9603">MSLVQKLDYRRFTLNLDRILLKSTIKDNNLKLNSDIKIRNNGEISTELTLTDLLDSKKLGGKVQFKTLQLALIKRVVKFRRSA</sequence>
<organism evidence="1">
    <name type="scientific">Gallibacterium anatis</name>
    <dbReference type="NCBI Taxonomy" id="750"/>
    <lineage>
        <taxon>Bacteria</taxon>
        <taxon>Pseudomonadati</taxon>
        <taxon>Pseudomonadota</taxon>
        <taxon>Gammaproteobacteria</taxon>
        <taxon>Pasteurellales</taxon>
        <taxon>Pasteurellaceae</taxon>
        <taxon>Gallibacterium</taxon>
    </lineage>
</organism>
<evidence type="ECO:0000313" key="1">
    <source>
        <dbReference type="EMBL" id="MBF4102432.1"/>
    </source>
</evidence>
<protein>
    <submittedName>
        <fullName evidence="1">Uncharacterized protein</fullName>
    </submittedName>
</protein>
<name>A0A930UR47_9PAST</name>
<gene>
    <name evidence="1" type="ORF">INT80_04580</name>
</gene>
<dbReference type="EMBL" id="JADION010000009">
    <property type="protein sequence ID" value="MBF4102432.1"/>
    <property type="molecule type" value="Genomic_DNA"/>
</dbReference>
<proteinExistence type="predicted"/>
<reference evidence="1" key="1">
    <citation type="submission" date="2020-11" db="EMBL/GenBank/DDBJ databases">
        <title>Gallibacterium anatis 1637, full genome, WGS.</title>
        <authorList>
            <person name="Laishevtcev A.I."/>
            <person name="Yakimova E.A."/>
            <person name="Petkovich D."/>
            <person name="Stepanova T.V."/>
            <person name="Kalendr R.S."/>
            <person name="Rubalsky E.O."/>
            <person name="Zulkarneev E.R."/>
            <person name="Aleshkin A.V."/>
        </authorList>
    </citation>
    <scope>NUCLEOTIDE SEQUENCE</scope>
    <source>
        <strain evidence="1">1637</strain>
    </source>
</reference>